<keyword evidence="1" id="KW-0732">Signal</keyword>
<evidence type="ECO:0000313" key="2">
    <source>
        <dbReference type="EMBL" id="CUM96644.1"/>
    </source>
</evidence>
<dbReference type="EMBL" id="CYXP01000002">
    <property type="protein sequence ID" value="CUM96644.1"/>
    <property type="molecule type" value="Genomic_DNA"/>
</dbReference>
<dbReference type="RefSeq" id="WP_232432512.1">
    <property type="nucleotide sequence ID" value="NZ_CDRH01000004.1"/>
</dbReference>
<dbReference type="AlphaFoldDB" id="A0A173T1E1"/>
<reference evidence="2 3" key="1">
    <citation type="submission" date="2015-09" db="EMBL/GenBank/DDBJ databases">
        <authorList>
            <consortium name="Pathogen Informatics"/>
        </authorList>
    </citation>
    <scope>NUCLEOTIDE SEQUENCE [LARGE SCALE GENOMIC DNA]</scope>
    <source>
        <strain evidence="2 3">2789STDY5608872</strain>
    </source>
</reference>
<name>A0A173T1E1_PARDI</name>
<accession>A0A173T1E1</accession>
<evidence type="ECO:0000256" key="1">
    <source>
        <dbReference type="SAM" id="SignalP"/>
    </source>
</evidence>
<gene>
    <name evidence="2" type="ORF">ERS852429_01342</name>
</gene>
<evidence type="ECO:0008006" key="4">
    <source>
        <dbReference type="Google" id="ProtNLM"/>
    </source>
</evidence>
<sequence length="241" mass="28465">MRTGKTIFYMLCLLCGWQVSAQELAVSESLPVDGKEGRYVEKAGNQALIYAGELEPLYLNRLEGHPYLDTKDYRKGTLAFDGIVYPGVEMRLNVYLEKLIVLSPDRRLHVIVPSERIRFVHLPGYDLYYMEPKGEKRNYPEGFYVRLYAGKYALWKRSTKGLERRMEELTLTDRFVEKISYYICRDGVYYPVSGKRSLFNLFKENKNELKRYIKERRLSFGDERERSLIEVVEYCETLNLR</sequence>
<evidence type="ECO:0000313" key="3">
    <source>
        <dbReference type="Proteomes" id="UP000095591"/>
    </source>
</evidence>
<dbReference type="Proteomes" id="UP000095591">
    <property type="component" value="Unassembled WGS sequence"/>
</dbReference>
<protein>
    <recommendedName>
        <fullName evidence="4">DUF4369 domain-containing protein</fullName>
    </recommendedName>
</protein>
<feature type="signal peptide" evidence="1">
    <location>
        <begin position="1"/>
        <end position="21"/>
    </location>
</feature>
<organism evidence="2 3">
    <name type="scientific">Parabacteroides distasonis</name>
    <dbReference type="NCBI Taxonomy" id="823"/>
    <lineage>
        <taxon>Bacteria</taxon>
        <taxon>Pseudomonadati</taxon>
        <taxon>Bacteroidota</taxon>
        <taxon>Bacteroidia</taxon>
        <taxon>Bacteroidales</taxon>
        <taxon>Tannerellaceae</taxon>
        <taxon>Parabacteroides</taxon>
    </lineage>
</organism>
<feature type="chain" id="PRO_5008012001" description="DUF4369 domain-containing protein" evidence="1">
    <location>
        <begin position="22"/>
        <end position="241"/>
    </location>
</feature>
<proteinExistence type="predicted"/>